<comment type="caution">
    <text evidence="6">The sequence shown here is derived from an EMBL/GenBank/DDBJ whole genome shotgun (WGS) entry which is preliminary data.</text>
</comment>
<evidence type="ECO:0000256" key="1">
    <source>
        <dbReference type="ARBA" id="ARBA00022617"/>
    </source>
</evidence>
<dbReference type="SUPFAM" id="SSF46626">
    <property type="entry name" value="Cytochrome c"/>
    <property type="match status" value="1"/>
</dbReference>
<name>A0A9D6L9P3_UNCEI</name>
<dbReference type="PANTHER" id="PTHR40394:SF2">
    <property type="entry name" value="QUINOL:CYTOCHROME C OXIDOREDUCTASE MEMBRANE PROTEIN"/>
    <property type="match status" value="1"/>
</dbReference>
<keyword evidence="2 4" id="KW-0479">Metal-binding</keyword>
<organism evidence="6 7">
    <name type="scientific">Eiseniibacteriota bacterium</name>
    <dbReference type="NCBI Taxonomy" id="2212470"/>
    <lineage>
        <taxon>Bacteria</taxon>
        <taxon>Candidatus Eiseniibacteriota</taxon>
    </lineage>
</organism>
<feature type="domain" description="Cytochrome c" evidence="5">
    <location>
        <begin position="93"/>
        <end position="177"/>
    </location>
</feature>
<dbReference type="InterPro" id="IPR009056">
    <property type="entry name" value="Cyt_c-like_dom"/>
</dbReference>
<evidence type="ECO:0000256" key="4">
    <source>
        <dbReference type="PROSITE-ProRule" id="PRU00433"/>
    </source>
</evidence>
<dbReference type="PANTHER" id="PTHR40394">
    <property type="entry name" value="LIPOPROTEIN-RELATED"/>
    <property type="match status" value="1"/>
</dbReference>
<dbReference type="PROSITE" id="PS51007">
    <property type="entry name" value="CYTC"/>
    <property type="match status" value="1"/>
</dbReference>
<evidence type="ECO:0000256" key="2">
    <source>
        <dbReference type="ARBA" id="ARBA00022723"/>
    </source>
</evidence>
<proteinExistence type="predicted"/>
<reference evidence="6" key="1">
    <citation type="submission" date="2020-07" db="EMBL/GenBank/DDBJ databases">
        <title>Huge and variable diversity of episymbiotic CPR bacteria and DPANN archaea in groundwater ecosystems.</title>
        <authorList>
            <person name="He C.Y."/>
            <person name="Keren R."/>
            <person name="Whittaker M."/>
            <person name="Farag I.F."/>
            <person name="Doudna J."/>
            <person name="Cate J.H.D."/>
            <person name="Banfield J.F."/>
        </authorList>
    </citation>
    <scope>NUCLEOTIDE SEQUENCE</scope>
    <source>
        <strain evidence="6">NC_groundwater_928_Pr1_S-0.2um_72_17</strain>
    </source>
</reference>
<sequence>MPRSLIASLVVGLILTLFTMPGPRHGFESAVQSLTHWSYYPNRDMRNTVGVPAQKIVNRGPDSSSVPTIGRELPLDRDVAAERLHSPFPSNEASIAKGDSVFHKFCVPCHGMAMAGDGPVAANFMPPPDLLGQQTRNRKDGYIYSYIRNGGVIMPSYGFQVSAEEAWNVIHYLRHMQQTSPR</sequence>
<accession>A0A9D6L9P3</accession>
<dbReference type="InterPro" id="IPR036909">
    <property type="entry name" value="Cyt_c-like_dom_sf"/>
</dbReference>
<keyword evidence="1 4" id="KW-0349">Heme</keyword>
<dbReference type="GO" id="GO:0020037">
    <property type="term" value="F:heme binding"/>
    <property type="evidence" value="ECO:0007669"/>
    <property type="project" value="InterPro"/>
</dbReference>
<dbReference type="GO" id="GO:0009055">
    <property type="term" value="F:electron transfer activity"/>
    <property type="evidence" value="ECO:0007669"/>
    <property type="project" value="InterPro"/>
</dbReference>
<dbReference type="GO" id="GO:0046872">
    <property type="term" value="F:metal ion binding"/>
    <property type="evidence" value="ECO:0007669"/>
    <property type="project" value="UniProtKB-KW"/>
</dbReference>
<evidence type="ECO:0000313" key="6">
    <source>
        <dbReference type="EMBL" id="MBI3540180.1"/>
    </source>
</evidence>
<dbReference type="Gene3D" id="1.10.760.10">
    <property type="entry name" value="Cytochrome c-like domain"/>
    <property type="match status" value="1"/>
</dbReference>
<dbReference type="AlphaFoldDB" id="A0A9D6L9P3"/>
<protein>
    <submittedName>
        <fullName evidence="6">Cytochrome c</fullName>
    </submittedName>
</protein>
<dbReference type="EMBL" id="JACQAY010000259">
    <property type="protein sequence ID" value="MBI3540180.1"/>
    <property type="molecule type" value="Genomic_DNA"/>
</dbReference>
<keyword evidence="3 4" id="KW-0408">Iron</keyword>
<evidence type="ECO:0000256" key="3">
    <source>
        <dbReference type="ARBA" id="ARBA00023004"/>
    </source>
</evidence>
<dbReference type="Proteomes" id="UP000807850">
    <property type="component" value="Unassembled WGS sequence"/>
</dbReference>
<gene>
    <name evidence="6" type="ORF">HY076_07905</name>
</gene>
<evidence type="ECO:0000259" key="5">
    <source>
        <dbReference type="PROSITE" id="PS51007"/>
    </source>
</evidence>
<evidence type="ECO:0000313" key="7">
    <source>
        <dbReference type="Proteomes" id="UP000807850"/>
    </source>
</evidence>
<dbReference type="Pfam" id="PF13442">
    <property type="entry name" value="Cytochrome_CBB3"/>
    <property type="match status" value="1"/>
</dbReference>